<dbReference type="PANTHER" id="PTHR36839">
    <property type="entry name" value="METALLO-BETA-LACTAMASE FAMILY PROTEIN (AFU_ORTHOLOGUE AFUA_5G12770)"/>
    <property type="match status" value="1"/>
</dbReference>
<dbReference type="InterPro" id="IPR001279">
    <property type="entry name" value="Metallo-B-lactamas"/>
</dbReference>
<gene>
    <name evidence="2" type="ORF">M501DRAFT_997067</name>
</gene>
<evidence type="ECO:0000313" key="2">
    <source>
        <dbReference type="EMBL" id="KAF2836313.1"/>
    </source>
</evidence>
<feature type="domain" description="Metallo-beta-lactamase" evidence="1">
    <location>
        <begin position="80"/>
        <end position="244"/>
    </location>
</feature>
<keyword evidence="3" id="KW-1185">Reference proteome</keyword>
<evidence type="ECO:0000313" key="3">
    <source>
        <dbReference type="Proteomes" id="UP000799429"/>
    </source>
</evidence>
<dbReference type="Gene3D" id="3.60.15.10">
    <property type="entry name" value="Ribonuclease Z/Hydroxyacylglutathione hydrolase-like"/>
    <property type="match status" value="1"/>
</dbReference>
<proteinExistence type="predicted"/>
<accession>A0A9P4S772</accession>
<dbReference type="InterPro" id="IPR036866">
    <property type="entry name" value="RibonucZ/Hydroxyglut_hydro"/>
</dbReference>
<dbReference type="AlphaFoldDB" id="A0A9P4S772"/>
<sequence length="297" mass="33376">MIGADDLLVCGTCATQFDVPFNSPLPNCRICDDPRQFVPPSGQKWTSMGEVKKEYSNKWTQDAVDEKLWSIETAPKFGIGQRAILLQTPDGNVLWDLIALLDEPTIEFIQSKGGLKAIVISHPHYYTTHIEWSKTFECPVYISQEDEEWVNRSEENGGHTKLITGHKETILPGITAIKTGGHFPGSLVLHYQNKLLIADTIVTVPSGLYFKDRPPGTTSYTFMWSIPNMIPLPPPEIARIWTAIQGYNFDTTHGAFSGMDIRDPNVKKRILDSMKIQVQGEGHEQNVFEDHIKARPV</sequence>
<dbReference type="SUPFAM" id="SSF56281">
    <property type="entry name" value="Metallo-hydrolase/oxidoreductase"/>
    <property type="match status" value="1"/>
</dbReference>
<protein>
    <recommendedName>
        <fullName evidence="1">Metallo-beta-lactamase domain-containing protein</fullName>
    </recommendedName>
</protein>
<dbReference type="EMBL" id="MU006104">
    <property type="protein sequence ID" value="KAF2836313.1"/>
    <property type="molecule type" value="Genomic_DNA"/>
</dbReference>
<organism evidence="2 3">
    <name type="scientific">Patellaria atrata CBS 101060</name>
    <dbReference type="NCBI Taxonomy" id="1346257"/>
    <lineage>
        <taxon>Eukaryota</taxon>
        <taxon>Fungi</taxon>
        <taxon>Dikarya</taxon>
        <taxon>Ascomycota</taxon>
        <taxon>Pezizomycotina</taxon>
        <taxon>Dothideomycetes</taxon>
        <taxon>Dothideomycetes incertae sedis</taxon>
        <taxon>Patellariales</taxon>
        <taxon>Patellariaceae</taxon>
        <taxon>Patellaria</taxon>
    </lineage>
</organism>
<evidence type="ECO:0000259" key="1">
    <source>
        <dbReference type="SMART" id="SM00849"/>
    </source>
</evidence>
<dbReference type="SMART" id="SM00849">
    <property type="entry name" value="Lactamase_B"/>
    <property type="match status" value="1"/>
</dbReference>
<dbReference type="Proteomes" id="UP000799429">
    <property type="component" value="Unassembled WGS sequence"/>
</dbReference>
<dbReference type="PANTHER" id="PTHR36839:SF1">
    <property type="entry name" value="METALLO-BETA-LACTAMASE FAMILY PROTEIN (AFU_ORTHOLOGUE AFUA_5G12770)"/>
    <property type="match status" value="1"/>
</dbReference>
<name>A0A9P4S772_9PEZI</name>
<dbReference type="OrthoDB" id="17458at2759"/>
<comment type="caution">
    <text evidence="2">The sequence shown here is derived from an EMBL/GenBank/DDBJ whole genome shotgun (WGS) entry which is preliminary data.</text>
</comment>
<reference evidence="2" key="1">
    <citation type="journal article" date="2020" name="Stud. Mycol.">
        <title>101 Dothideomycetes genomes: a test case for predicting lifestyles and emergence of pathogens.</title>
        <authorList>
            <person name="Haridas S."/>
            <person name="Albert R."/>
            <person name="Binder M."/>
            <person name="Bloem J."/>
            <person name="Labutti K."/>
            <person name="Salamov A."/>
            <person name="Andreopoulos B."/>
            <person name="Baker S."/>
            <person name="Barry K."/>
            <person name="Bills G."/>
            <person name="Bluhm B."/>
            <person name="Cannon C."/>
            <person name="Castanera R."/>
            <person name="Culley D."/>
            <person name="Daum C."/>
            <person name="Ezra D."/>
            <person name="Gonzalez J."/>
            <person name="Henrissat B."/>
            <person name="Kuo A."/>
            <person name="Liang C."/>
            <person name="Lipzen A."/>
            <person name="Lutzoni F."/>
            <person name="Magnuson J."/>
            <person name="Mondo S."/>
            <person name="Nolan M."/>
            <person name="Ohm R."/>
            <person name="Pangilinan J."/>
            <person name="Park H.-J."/>
            <person name="Ramirez L."/>
            <person name="Alfaro M."/>
            <person name="Sun H."/>
            <person name="Tritt A."/>
            <person name="Yoshinaga Y."/>
            <person name="Zwiers L.-H."/>
            <person name="Turgeon B."/>
            <person name="Goodwin S."/>
            <person name="Spatafora J."/>
            <person name="Crous P."/>
            <person name="Grigoriev I."/>
        </authorList>
    </citation>
    <scope>NUCLEOTIDE SEQUENCE</scope>
    <source>
        <strain evidence="2">CBS 101060</strain>
    </source>
</reference>